<dbReference type="EMBL" id="VJWA01000001">
    <property type="protein sequence ID" value="TRW16883.1"/>
    <property type="molecule type" value="Genomic_DNA"/>
</dbReference>
<evidence type="ECO:0000313" key="1">
    <source>
        <dbReference type="EMBL" id="TRW16883.1"/>
    </source>
</evidence>
<comment type="caution">
    <text evidence="1">The sequence shown here is derived from an EMBL/GenBank/DDBJ whole genome shotgun (WGS) entry which is preliminary data.</text>
</comment>
<name>A0A552UF86_9SPHN</name>
<sequence length="155" mass="16525">MTFRILALDPAPFVPLFALSDAELAARDIVRATATSDTGFPCRVSLADAATGEELLLLNYEHLPVASPYRSRHAIYVGRHAVRAEPAPGSVPPYIERRLISARAFDAAGMMTRADVVEGAAVAETLDAWLNDASTAHVDLHSARPGCFLARAVAA</sequence>
<organism evidence="1 2">
    <name type="scientific">Glacieibacterium frigidum</name>
    <dbReference type="NCBI Taxonomy" id="2593303"/>
    <lineage>
        <taxon>Bacteria</taxon>
        <taxon>Pseudomonadati</taxon>
        <taxon>Pseudomonadota</taxon>
        <taxon>Alphaproteobacteria</taxon>
        <taxon>Sphingomonadales</taxon>
        <taxon>Sphingosinicellaceae</taxon>
        <taxon>Glacieibacterium</taxon>
    </lineage>
</organism>
<gene>
    <name evidence="1" type="ORF">FMM06_01350</name>
</gene>
<proteinExistence type="predicted"/>
<accession>A0A552UF86</accession>
<dbReference type="Pfam" id="PF06718">
    <property type="entry name" value="DUF1203"/>
    <property type="match status" value="1"/>
</dbReference>
<protein>
    <submittedName>
        <fullName evidence="1">DUF1203 domain-containing protein</fullName>
    </submittedName>
</protein>
<dbReference type="AlphaFoldDB" id="A0A552UF86"/>
<dbReference type="PIRSF" id="PIRSF034110">
    <property type="entry name" value="DUF1203"/>
    <property type="match status" value="1"/>
</dbReference>
<dbReference type="RefSeq" id="WP_143554427.1">
    <property type="nucleotide sequence ID" value="NZ_VJWA01000001.1"/>
</dbReference>
<keyword evidence="2" id="KW-1185">Reference proteome</keyword>
<dbReference type="Proteomes" id="UP000317894">
    <property type="component" value="Unassembled WGS sequence"/>
</dbReference>
<dbReference type="InterPro" id="IPR009593">
    <property type="entry name" value="DUF1203"/>
</dbReference>
<evidence type="ECO:0000313" key="2">
    <source>
        <dbReference type="Proteomes" id="UP000317894"/>
    </source>
</evidence>
<dbReference type="OrthoDB" id="5953307at2"/>
<reference evidence="1 2" key="1">
    <citation type="submission" date="2019-07" db="EMBL/GenBank/DDBJ databases">
        <title>Novel species isolated from glacier.</title>
        <authorList>
            <person name="Liu Q."/>
            <person name="Xin Y.-H."/>
        </authorList>
    </citation>
    <scope>NUCLEOTIDE SEQUENCE [LARGE SCALE GENOMIC DNA]</scope>
    <source>
        <strain evidence="1 2">LB1R16</strain>
    </source>
</reference>